<keyword evidence="2" id="KW-0813">Transport</keyword>
<keyword evidence="10 13" id="KW-0472">Membrane</keyword>
<keyword evidence="5" id="KW-0631">Potassium channel</keyword>
<gene>
    <name evidence="15" type="ORF">ECRASSUSDP1_LOCUS11200</name>
</gene>
<dbReference type="InterPro" id="IPR014710">
    <property type="entry name" value="RmlC-like_jellyroll"/>
</dbReference>
<dbReference type="InterPro" id="IPR018490">
    <property type="entry name" value="cNMP-bd_dom_sf"/>
</dbReference>
<feature type="compositionally biased region" description="Basic residues" evidence="12">
    <location>
        <begin position="919"/>
        <end position="941"/>
    </location>
</feature>
<keyword evidence="4 13" id="KW-0812">Transmembrane</keyword>
<dbReference type="GO" id="GO:0005249">
    <property type="term" value="F:voltage-gated potassium channel activity"/>
    <property type="evidence" value="ECO:0007669"/>
    <property type="project" value="InterPro"/>
</dbReference>
<feature type="region of interest" description="Disordered" evidence="12">
    <location>
        <begin position="1"/>
        <end position="53"/>
    </location>
</feature>
<dbReference type="PROSITE" id="PS50042">
    <property type="entry name" value="CNMP_BINDING_3"/>
    <property type="match status" value="2"/>
</dbReference>
<feature type="transmembrane region" description="Helical" evidence="13">
    <location>
        <begin position="321"/>
        <end position="339"/>
    </location>
</feature>
<comment type="subcellular location">
    <subcellularLocation>
        <location evidence="1">Membrane</location>
        <topology evidence="1">Multi-pass membrane protein</topology>
    </subcellularLocation>
</comment>
<accession>A0AAD1XFR1</accession>
<evidence type="ECO:0000256" key="2">
    <source>
        <dbReference type="ARBA" id="ARBA00022448"/>
    </source>
</evidence>
<dbReference type="Pfam" id="PF00027">
    <property type="entry name" value="cNMP_binding"/>
    <property type="match status" value="2"/>
</dbReference>
<keyword evidence="7" id="KW-0630">Potassium</keyword>
<feature type="transmembrane region" description="Helical" evidence="13">
    <location>
        <begin position="209"/>
        <end position="228"/>
    </location>
</feature>
<feature type="compositionally biased region" description="Basic and acidic residues" evidence="12">
    <location>
        <begin position="1044"/>
        <end position="1058"/>
    </location>
</feature>
<dbReference type="CDD" id="cd00038">
    <property type="entry name" value="CAP_ED"/>
    <property type="match status" value="2"/>
</dbReference>
<feature type="compositionally biased region" description="Polar residues" evidence="12">
    <location>
        <begin position="24"/>
        <end position="49"/>
    </location>
</feature>
<dbReference type="InterPro" id="IPR050818">
    <property type="entry name" value="KCNH_animal-type"/>
</dbReference>
<feature type="transmembrane region" description="Helical" evidence="13">
    <location>
        <begin position="389"/>
        <end position="417"/>
    </location>
</feature>
<feature type="region of interest" description="Disordered" evidence="12">
    <location>
        <begin position="919"/>
        <end position="946"/>
    </location>
</feature>
<dbReference type="EMBL" id="CAMPGE010011051">
    <property type="protein sequence ID" value="CAI2369896.1"/>
    <property type="molecule type" value="Genomic_DNA"/>
</dbReference>
<dbReference type="PANTHER" id="PTHR10217">
    <property type="entry name" value="VOLTAGE AND LIGAND GATED POTASSIUM CHANNEL"/>
    <property type="match status" value="1"/>
</dbReference>
<dbReference type="AlphaFoldDB" id="A0AAD1XFR1"/>
<dbReference type="InterPro" id="IPR000595">
    <property type="entry name" value="cNMP-bd_dom"/>
</dbReference>
<dbReference type="InterPro" id="IPR003938">
    <property type="entry name" value="K_chnl_volt-dep_EAG/ELK/ERG"/>
</dbReference>
<dbReference type="InterPro" id="IPR018488">
    <property type="entry name" value="cNMP-bd_CS"/>
</dbReference>
<organism evidence="15 16">
    <name type="scientific">Euplotes crassus</name>
    <dbReference type="NCBI Taxonomy" id="5936"/>
    <lineage>
        <taxon>Eukaryota</taxon>
        <taxon>Sar</taxon>
        <taxon>Alveolata</taxon>
        <taxon>Ciliophora</taxon>
        <taxon>Intramacronucleata</taxon>
        <taxon>Spirotrichea</taxon>
        <taxon>Hypotrichia</taxon>
        <taxon>Euplotida</taxon>
        <taxon>Euplotidae</taxon>
        <taxon>Moneuplotes</taxon>
    </lineage>
</organism>
<feature type="transmembrane region" description="Helical" evidence="13">
    <location>
        <begin position="258"/>
        <end position="277"/>
    </location>
</feature>
<feature type="compositionally biased region" description="Polar residues" evidence="12">
    <location>
        <begin position="1072"/>
        <end position="1085"/>
    </location>
</feature>
<evidence type="ECO:0000256" key="5">
    <source>
        <dbReference type="ARBA" id="ARBA00022826"/>
    </source>
</evidence>
<dbReference type="GO" id="GO:0005886">
    <property type="term" value="C:plasma membrane"/>
    <property type="evidence" value="ECO:0007669"/>
    <property type="project" value="TreeGrafter"/>
</dbReference>
<sequence length="1085" mass="124581">MSQSNSSRGLIGREFKNLGDETTQRMQRIEYTQSHTPEIRYSNNNSQYDDSLPPKGNMGDKLIIPSDMKMANYNNQNPSLIKSEMSSVIFSPQALFNNGKSMDNIMESRKKKLAASSFKKSAVNKAPKEIEESQDEYLTYTSEIHEFATELKSDKEEENIEVKYSKKWLCRSTSQIKIRWDIVIMLLATLNCFQIPYNVVFVEPEDTGVAEIIINVIIDIFFILDVIINFRTSFIDEAAGEEITDCKKIAIHYLKTRFFIDFIASVPIDYFSLFIGGDQGDSIILQAFSLFKLVRVLRLGRLITHLNLKNDVKTSLKLTKLIFFILLFIHFLGCTWFYIAKQNKKWMPPLDYVWVETHIFEEGSFLQYCNSAYHAVLMLGGNDIGPRGIFQLLFVSAMLLVGAIINSIIFGNMAVVLQAMNKKSTLLQDKLEAANEAMKNLKIPEKLKMEVEGFLSLSQSGLDSQNELDDFLKMLSPSLNKKVATYIYAEAIVTNPFFNGQNDSIKMILQYLETKLFLPECEIIRQSDEGKSMYFLARGECDVFIKDSNKKEQFIKTLHSPDYFGEVALIKACKRTATVISKSYATLAELSKESFELICDSNPTLTKRFEKNIRKNYNDNWKNFVKRSISKIDYFQSLSDKIIDEAFYFFETLNLRKDSFLFKKGNPRKELFILCNGEIDIYIDNSNRKPLILETIGKGSIIGPCGIIASGQYRMSGKARTDITVLKMTSNGLQSLREKFEAFDETCMEYEDFIDDGETDDKEPYCDYIKLDSQGRCLTPIEKFKNVANKVRSIIKSYKSATFTELMMDLHGDKKKKKMLRENRKKNGMIPNLHLPPEERNEQAIIVVNSKIDMMMNIITQQQRTIDIMRNEIMGRFNDLCLPNDLSNIVKEKEPEEDKSNSSISKGQDKADTLILKNKNKEHKQHHDKKDHNKARAKPKSKATNYFNIEEGSEIIEDIKLLNSKRSPGKSKSSLNQQRKPRNFKGGVDNLNDHFNDSDDDIMKELAPSSKRKEVWKANKNTKDLSIRANYFKPDLNPSTNIDPEIHYNDCVEDDPRPIHRRAQTSDGLIDYSQNDPPEYDSTGS</sequence>
<feature type="region of interest" description="Disordered" evidence="12">
    <location>
        <begin position="1032"/>
        <end position="1085"/>
    </location>
</feature>
<feature type="compositionally biased region" description="Polar residues" evidence="12">
    <location>
        <begin position="965"/>
        <end position="978"/>
    </location>
</feature>
<dbReference type="SUPFAM" id="SSF51206">
    <property type="entry name" value="cAMP-binding domain-like"/>
    <property type="match status" value="2"/>
</dbReference>
<feature type="transmembrane region" description="Helical" evidence="13">
    <location>
        <begin position="178"/>
        <end position="197"/>
    </location>
</feature>
<keyword evidence="16" id="KW-1185">Reference proteome</keyword>
<evidence type="ECO:0000256" key="12">
    <source>
        <dbReference type="SAM" id="MobiDB-lite"/>
    </source>
</evidence>
<dbReference type="InterPro" id="IPR005821">
    <property type="entry name" value="Ion_trans_dom"/>
</dbReference>
<evidence type="ECO:0000259" key="14">
    <source>
        <dbReference type="PROSITE" id="PS50042"/>
    </source>
</evidence>
<reference evidence="15" key="1">
    <citation type="submission" date="2023-07" db="EMBL/GenBank/DDBJ databases">
        <authorList>
            <consortium name="AG Swart"/>
            <person name="Singh M."/>
            <person name="Singh A."/>
            <person name="Seah K."/>
            <person name="Emmerich C."/>
        </authorList>
    </citation>
    <scope>NUCLEOTIDE SEQUENCE</scope>
    <source>
        <strain evidence="15">DP1</strain>
    </source>
</reference>
<proteinExistence type="predicted"/>
<dbReference type="Pfam" id="PF00520">
    <property type="entry name" value="Ion_trans"/>
    <property type="match status" value="1"/>
</dbReference>
<feature type="region of interest" description="Disordered" evidence="12">
    <location>
        <begin position="965"/>
        <end position="1002"/>
    </location>
</feature>
<evidence type="ECO:0000313" key="15">
    <source>
        <dbReference type="EMBL" id="CAI2369896.1"/>
    </source>
</evidence>
<evidence type="ECO:0000256" key="11">
    <source>
        <dbReference type="ARBA" id="ARBA00023303"/>
    </source>
</evidence>
<evidence type="ECO:0000256" key="8">
    <source>
        <dbReference type="ARBA" id="ARBA00022989"/>
    </source>
</evidence>
<evidence type="ECO:0000256" key="4">
    <source>
        <dbReference type="ARBA" id="ARBA00022692"/>
    </source>
</evidence>
<dbReference type="Gene3D" id="2.60.120.10">
    <property type="entry name" value="Jelly Rolls"/>
    <property type="match status" value="2"/>
</dbReference>
<dbReference type="PRINTS" id="PR01463">
    <property type="entry name" value="EAGCHANLFMLY"/>
</dbReference>
<evidence type="ECO:0000256" key="6">
    <source>
        <dbReference type="ARBA" id="ARBA00022882"/>
    </source>
</evidence>
<dbReference type="Proteomes" id="UP001295684">
    <property type="component" value="Unassembled WGS sequence"/>
</dbReference>
<dbReference type="SMART" id="SM00100">
    <property type="entry name" value="cNMP"/>
    <property type="match status" value="2"/>
</dbReference>
<keyword evidence="9" id="KW-0406">Ion transport</keyword>
<dbReference type="PANTHER" id="PTHR10217:SF435">
    <property type="entry name" value="POTASSIUM VOLTAGE-GATED CHANNEL PROTEIN EAG"/>
    <property type="match status" value="1"/>
</dbReference>
<feature type="domain" description="Cyclic nucleotide-binding" evidence="14">
    <location>
        <begin position="496"/>
        <end position="616"/>
    </location>
</feature>
<dbReference type="Gene3D" id="1.10.287.70">
    <property type="match status" value="1"/>
</dbReference>
<feature type="domain" description="Cyclic nucleotide-binding" evidence="14">
    <location>
        <begin position="634"/>
        <end position="736"/>
    </location>
</feature>
<keyword evidence="8 13" id="KW-1133">Transmembrane helix</keyword>
<evidence type="ECO:0000256" key="9">
    <source>
        <dbReference type="ARBA" id="ARBA00023065"/>
    </source>
</evidence>
<keyword evidence="3" id="KW-0633">Potassium transport</keyword>
<dbReference type="PROSITE" id="PS00889">
    <property type="entry name" value="CNMP_BINDING_2"/>
    <property type="match status" value="1"/>
</dbReference>
<feature type="compositionally biased region" description="Basic and acidic residues" evidence="12">
    <location>
        <begin position="991"/>
        <end position="1002"/>
    </location>
</feature>
<keyword evidence="6" id="KW-0851">Voltage-gated channel</keyword>
<dbReference type="SUPFAM" id="SSF81324">
    <property type="entry name" value="Voltage-gated potassium channels"/>
    <property type="match status" value="1"/>
</dbReference>
<evidence type="ECO:0000256" key="10">
    <source>
        <dbReference type="ARBA" id="ARBA00023136"/>
    </source>
</evidence>
<dbReference type="GO" id="GO:0034702">
    <property type="term" value="C:monoatomic ion channel complex"/>
    <property type="evidence" value="ECO:0007669"/>
    <property type="project" value="UniProtKB-KW"/>
</dbReference>
<evidence type="ECO:0000256" key="1">
    <source>
        <dbReference type="ARBA" id="ARBA00004141"/>
    </source>
</evidence>
<evidence type="ECO:0000256" key="7">
    <source>
        <dbReference type="ARBA" id="ARBA00022958"/>
    </source>
</evidence>
<name>A0AAD1XFR1_EUPCR</name>
<evidence type="ECO:0000313" key="16">
    <source>
        <dbReference type="Proteomes" id="UP001295684"/>
    </source>
</evidence>
<keyword evidence="11" id="KW-0407">Ion channel</keyword>
<feature type="compositionally biased region" description="Basic and acidic residues" evidence="12">
    <location>
        <begin position="11"/>
        <end position="23"/>
    </location>
</feature>
<evidence type="ECO:0000256" key="3">
    <source>
        <dbReference type="ARBA" id="ARBA00022538"/>
    </source>
</evidence>
<protein>
    <recommendedName>
        <fullName evidence="14">Cyclic nucleotide-binding domain-containing protein</fullName>
    </recommendedName>
</protein>
<dbReference type="GO" id="GO:0042391">
    <property type="term" value="P:regulation of membrane potential"/>
    <property type="evidence" value="ECO:0007669"/>
    <property type="project" value="TreeGrafter"/>
</dbReference>
<comment type="caution">
    <text evidence="15">The sequence shown here is derived from an EMBL/GenBank/DDBJ whole genome shotgun (WGS) entry which is preliminary data.</text>
</comment>
<evidence type="ECO:0000256" key="13">
    <source>
        <dbReference type="SAM" id="Phobius"/>
    </source>
</evidence>